<feature type="transmembrane region" description="Helical" evidence="1">
    <location>
        <begin position="7"/>
        <end position="28"/>
    </location>
</feature>
<accession>A0A382BES0</accession>
<dbReference type="NCBIfam" id="TIGR02532">
    <property type="entry name" value="IV_pilin_GFxxxE"/>
    <property type="match status" value="1"/>
</dbReference>
<evidence type="ECO:0008006" key="3">
    <source>
        <dbReference type="Google" id="ProtNLM"/>
    </source>
</evidence>
<dbReference type="Pfam" id="PF07963">
    <property type="entry name" value="N_methyl"/>
    <property type="match status" value="1"/>
</dbReference>
<dbReference type="SUPFAM" id="SSF54523">
    <property type="entry name" value="Pili subunits"/>
    <property type="match status" value="1"/>
</dbReference>
<evidence type="ECO:0000256" key="1">
    <source>
        <dbReference type="SAM" id="Phobius"/>
    </source>
</evidence>
<proteinExistence type="predicted"/>
<dbReference type="PROSITE" id="PS00409">
    <property type="entry name" value="PROKAR_NTER_METHYL"/>
    <property type="match status" value="1"/>
</dbReference>
<dbReference type="Gene3D" id="3.30.700.10">
    <property type="entry name" value="Glycoprotein, Type 4 Pilin"/>
    <property type="match status" value="1"/>
</dbReference>
<reference evidence="2" key="1">
    <citation type="submission" date="2018-05" db="EMBL/GenBank/DDBJ databases">
        <authorList>
            <person name="Lanie J.A."/>
            <person name="Ng W.-L."/>
            <person name="Kazmierczak K.M."/>
            <person name="Andrzejewski T.M."/>
            <person name="Davidsen T.M."/>
            <person name="Wayne K.J."/>
            <person name="Tettelin H."/>
            <person name="Glass J.I."/>
            <person name="Rusch D."/>
            <person name="Podicherti R."/>
            <person name="Tsui H.-C.T."/>
            <person name="Winkler M.E."/>
        </authorList>
    </citation>
    <scope>NUCLEOTIDE SEQUENCE</scope>
</reference>
<name>A0A382BES0_9ZZZZ</name>
<dbReference type="InterPro" id="IPR012902">
    <property type="entry name" value="N_methyl_site"/>
</dbReference>
<protein>
    <recommendedName>
        <fullName evidence="3">General secretion pathway GspH domain-containing protein</fullName>
    </recommendedName>
</protein>
<organism evidence="2">
    <name type="scientific">marine metagenome</name>
    <dbReference type="NCBI Taxonomy" id="408172"/>
    <lineage>
        <taxon>unclassified sequences</taxon>
        <taxon>metagenomes</taxon>
        <taxon>ecological metagenomes</taxon>
    </lineage>
</organism>
<gene>
    <name evidence="2" type="ORF">METZ01_LOCUS165170</name>
</gene>
<keyword evidence="1" id="KW-1133">Transmembrane helix</keyword>
<dbReference type="EMBL" id="UINC01029497">
    <property type="protein sequence ID" value="SVB12316.1"/>
    <property type="molecule type" value="Genomic_DNA"/>
</dbReference>
<dbReference type="AlphaFoldDB" id="A0A382BES0"/>
<sequence>MKKGFTLIELLIVVAIIGILAGVGIPMYNGYMATAKINASTANHSRAKNMVTAYFVKCSMGTATIALKTNSKTTFTDVACNSSMNSFSTYWVAHFNNDGWLNPYNKAGIFSHKSPSPPSLGGMNIFYSGSNLTMQTNVGDEDGKEVLLSATILKE</sequence>
<keyword evidence="1" id="KW-0812">Transmembrane</keyword>
<dbReference type="InterPro" id="IPR045584">
    <property type="entry name" value="Pilin-like"/>
</dbReference>
<keyword evidence="1" id="KW-0472">Membrane</keyword>
<evidence type="ECO:0000313" key="2">
    <source>
        <dbReference type="EMBL" id="SVB12316.1"/>
    </source>
</evidence>